<evidence type="ECO:0000259" key="2">
    <source>
        <dbReference type="Pfam" id="PF20441"/>
    </source>
</evidence>
<comment type="caution">
    <text evidence="3">The sequence shown here is derived from an EMBL/GenBank/DDBJ whole genome shotgun (WGS) entry which is preliminary data.</text>
</comment>
<dbReference type="Pfam" id="PF20441">
    <property type="entry name" value="TerL_nuclease"/>
    <property type="match status" value="1"/>
</dbReference>
<accession>A0AAW6B0K8</accession>
<dbReference type="EMBL" id="JAQLGM010000084">
    <property type="protein sequence ID" value="MDB2002649.1"/>
    <property type="molecule type" value="Genomic_DNA"/>
</dbReference>
<feature type="domain" description="Terminase large subunit-like endonuclease" evidence="2">
    <location>
        <begin position="261"/>
        <end position="532"/>
    </location>
</feature>
<dbReference type="PANTHER" id="PTHR41287">
    <property type="match status" value="1"/>
</dbReference>
<evidence type="ECO:0000313" key="3">
    <source>
        <dbReference type="EMBL" id="MDB2002649.1"/>
    </source>
</evidence>
<evidence type="ECO:0000313" key="4">
    <source>
        <dbReference type="Proteomes" id="UP001300871"/>
    </source>
</evidence>
<dbReference type="AlphaFoldDB" id="A0AAW6B0K8"/>
<dbReference type="InterPro" id="IPR005021">
    <property type="entry name" value="Terminase_largesu-like"/>
</dbReference>
<gene>
    <name evidence="3" type="ORF">PM006_20815</name>
</gene>
<evidence type="ECO:0000259" key="1">
    <source>
        <dbReference type="Pfam" id="PF03354"/>
    </source>
</evidence>
<feature type="domain" description="Terminase large subunit-like ATPase" evidence="1">
    <location>
        <begin position="72"/>
        <end position="245"/>
    </location>
</feature>
<dbReference type="Gene3D" id="3.40.50.300">
    <property type="entry name" value="P-loop containing nucleotide triphosphate hydrolases"/>
    <property type="match status" value="1"/>
</dbReference>
<dbReference type="InterPro" id="IPR027417">
    <property type="entry name" value="P-loop_NTPase"/>
</dbReference>
<sequence length="550" mass="62618">MDNYILKYYQSIQDGSAVVGKWIRLFYEYIIKGLESQQFIFDQKKANRAIKFIETFCHHCEGRDDLLKLETWQKSTVSIMFGIVDDAGIRIFREFLIVIGRKNGKTLFASGIIAYCLFLDGEYGAKVFCVAPKLDQADLVYQSFWQTIQKEPELQALIKRRKSDFYVESTNSSVKKIAFNAKKSDGFNPHLTVCDEVASWPGDQGLKQYEVMKSALGARKQPIILSISTSGYINEGIYDELVKRATRFLLGDSKEKRLAPFLYMIDDVEKWNDINELRKSNPNLGVSVSVDYLIEEIAVAEGSLSKKAEFLTKYCNIKQNSTQAWLSAQDVEKCCGPHLRLEDFRESYCVGGIDLSQTTDLTACMAVIEKNEKLYVLAQFFLPAEKIEEATIRDGLPYQAYVQRGILKLSGENFVDYQDCFDWFKMLVEEYSIYPLQTGYDRYTAQYLVQDMKQYGFHMDDVYQGYNLTPVIQETEGLIKDGVVCIGDNDLLKVHLLNMALKIDAESGKRKAIKITQSDHIDGGAALLDAMTVRQKWYGEIGGQLKNGAV</sequence>
<proteinExistence type="predicted"/>
<dbReference type="RefSeq" id="WP_272124121.1">
    <property type="nucleotide sequence ID" value="NZ_JAQLGH010000082.1"/>
</dbReference>
<protein>
    <submittedName>
        <fullName evidence="3">Terminase large subunit</fullName>
    </submittedName>
</protein>
<dbReference type="GO" id="GO:0004519">
    <property type="term" value="F:endonuclease activity"/>
    <property type="evidence" value="ECO:0007669"/>
    <property type="project" value="InterPro"/>
</dbReference>
<dbReference type="PANTHER" id="PTHR41287:SF1">
    <property type="entry name" value="PROTEIN YMFN"/>
    <property type="match status" value="1"/>
</dbReference>
<organism evidence="3 4">
    <name type="scientific">Clostridium symbiosum</name>
    <name type="common">Bacteroides symbiosus</name>
    <dbReference type="NCBI Taxonomy" id="1512"/>
    <lineage>
        <taxon>Bacteria</taxon>
        <taxon>Bacillati</taxon>
        <taxon>Bacillota</taxon>
        <taxon>Clostridia</taxon>
        <taxon>Lachnospirales</taxon>
        <taxon>Lachnospiraceae</taxon>
        <taxon>Otoolea</taxon>
    </lineage>
</organism>
<dbReference type="Pfam" id="PF03354">
    <property type="entry name" value="TerL_ATPase"/>
    <property type="match status" value="1"/>
</dbReference>
<dbReference type="InterPro" id="IPR046461">
    <property type="entry name" value="TerL_ATPase"/>
</dbReference>
<reference evidence="3" key="1">
    <citation type="submission" date="2023-01" db="EMBL/GenBank/DDBJ databases">
        <title>Human gut microbiome strain richness.</title>
        <authorList>
            <person name="Chen-Liaw A."/>
        </authorList>
    </citation>
    <scope>NUCLEOTIDE SEQUENCE</scope>
    <source>
        <strain evidence="3">B1_m1001713B170214d0_201011</strain>
    </source>
</reference>
<name>A0AAW6B0K8_CLOSY</name>
<dbReference type="Proteomes" id="UP001300871">
    <property type="component" value="Unassembled WGS sequence"/>
</dbReference>
<dbReference type="InterPro" id="IPR046462">
    <property type="entry name" value="TerL_nuclease"/>
</dbReference>